<evidence type="ECO:0000313" key="16">
    <source>
        <dbReference type="Proteomes" id="UP001362999"/>
    </source>
</evidence>
<dbReference type="SUPFAM" id="SSF54001">
    <property type="entry name" value="Cysteine proteinases"/>
    <property type="match status" value="2"/>
</dbReference>
<protein>
    <recommendedName>
        <fullName evidence="12">Autophagy-related protein 4</fullName>
    </recommendedName>
</protein>
<feature type="region of interest" description="Disordered" evidence="13">
    <location>
        <begin position="57"/>
        <end position="322"/>
    </location>
</feature>
<comment type="caution">
    <text evidence="15">The sequence shown here is derived from an EMBL/GenBank/DDBJ whole genome shotgun (WGS) entry which is preliminary data.</text>
</comment>
<keyword evidence="4" id="KW-0813">Transport</keyword>
<feature type="compositionally biased region" description="Low complexity" evidence="13">
    <location>
        <begin position="164"/>
        <end position="193"/>
    </location>
</feature>
<organism evidence="15 16">
    <name type="scientific">Favolaschia claudopus</name>
    <dbReference type="NCBI Taxonomy" id="2862362"/>
    <lineage>
        <taxon>Eukaryota</taxon>
        <taxon>Fungi</taxon>
        <taxon>Dikarya</taxon>
        <taxon>Basidiomycota</taxon>
        <taxon>Agaricomycotina</taxon>
        <taxon>Agaricomycetes</taxon>
        <taxon>Agaricomycetidae</taxon>
        <taxon>Agaricales</taxon>
        <taxon>Marasmiineae</taxon>
        <taxon>Mycenaceae</taxon>
        <taxon>Favolaschia</taxon>
    </lineage>
</organism>
<feature type="compositionally biased region" description="Low complexity" evidence="13">
    <location>
        <begin position="376"/>
        <end position="403"/>
    </location>
</feature>
<dbReference type="InterPro" id="IPR005078">
    <property type="entry name" value="Peptidase_C54"/>
</dbReference>
<dbReference type="Proteomes" id="UP001362999">
    <property type="component" value="Unassembled WGS sequence"/>
</dbReference>
<evidence type="ECO:0000256" key="9">
    <source>
        <dbReference type="ARBA" id="ARBA00022927"/>
    </source>
</evidence>
<dbReference type="GO" id="GO:0000407">
    <property type="term" value="C:phagophore assembly site"/>
    <property type="evidence" value="ECO:0007669"/>
    <property type="project" value="UniProtKB-SubCell"/>
</dbReference>
<evidence type="ECO:0000256" key="1">
    <source>
        <dbReference type="ARBA" id="ARBA00004329"/>
    </source>
</evidence>
<dbReference type="GO" id="GO:0035973">
    <property type="term" value="P:aggrephagy"/>
    <property type="evidence" value="ECO:0007669"/>
    <property type="project" value="TreeGrafter"/>
</dbReference>
<feature type="compositionally biased region" description="Basic and acidic residues" evidence="13">
    <location>
        <begin position="1068"/>
        <end position="1079"/>
    </location>
</feature>
<evidence type="ECO:0000256" key="10">
    <source>
        <dbReference type="ARBA" id="ARBA00023006"/>
    </source>
</evidence>
<dbReference type="PANTHER" id="PTHR22624">
    <property type="entry name" value="CYSTEINE PROTEASE ATG4"/>
    <property type="match status" value="1"/>
</dbReference>
<name>A0AAV9ZD43_9AGAR</name>
<feature type="compositionally biased region" description="Basic residues" evidence="13">
    <location>
        <begin position="979"/>
        <end position="988"/>
    </location>
</feature>
<feature type="compositionally biased region" description="Low complexity" evidence="13">
    <location>
        <begin position="1223"/>
        <end position="1232"/>
    </location>
</feature>
<evidence type="ECO:0000256" key="11">
    <source>
        <dbReference type="ARBA" id="ARBA00029362"/>
    </source>
</evidence>
<dbReference type="PANTHER" id="PTHR22624:SF49">
    <property type="entry name" value="CYSTEINE PROTEASE"/>
    <property type="match status" value="1"/>
</dbReference>
<feature type="compositionally biased region" description="Basic and acidic residues" evidence="13">
    <location>
        <begin position="1376"/>
        <end position="1386"/>
    </location>
</feature>
<dbReference type="GO" id="GO:0019786">
    <property type="term" value="F:protein-phosphatidylethanolamide deconjugating activity"/>
    <property type="evidence" value="ECO:0007669"/>
    <property type="project" value="InterPro"/>
</dbReference>
<dbReference type="GO" id="GO:0015031">
    <property type="term" value="P:protein transport"/>
    <property type="evidence" value="ECO:0007669"/>
    <property type="project" value="UniProtKB-KW"/>
</dbReference>
<feature type="region of interest" description="Disordered" evidence="13">
    <location>
        <begin position="465"/>
        <end position="594"/>
    </location>
</feature>
<comment type="catalytic activity">
    <reaction evidence="11">
        <text>[protein]-C-terminal L-amino acid-glycyl-phosphatidylethanolamide + H2O = [protein]-C-terminal L-amino acid-glycine + a 1,2-diacyl-sn-glycero-3-phosphoethanolamine</text>
        <dbReference type="Rhea" id="RHEA:67548"/>
        <dbReference type="Rhea" id="RHEA-COMP:17323"/>
        <dbReference type="Rhea" id="RHEA-COMP:17324"/>
        <dbReference type="ChEBI" id="CHEBI:15377"/>
        <dbReference type="ChEBI" id="CHEBI:64612"/>
        <dbReference type="ChEBI" id="CHEBI:172940"/>
        <dbReference type="ChEBI" id="CHEBI:172941"/>
    </reaction>
    <physiologicalReaction direction="left-to-right" evidence="11">
        <dbReference type="Rhea" id="RHEA:67549"/>
    </physiologicalReaction>
</comment>
<evidence type="ECO:0000256" key="6">
    <source>
        <dbReference type="ARBA" id="ARBA00022670"/>
    </source>
</evidence>
<comment type="similarity">
    <text evidence="3">Belongs to the peptidase C54 family.</text>
</comment>
<evidence type="ECO:0000256" key="7">
    <source>
        <dbReference type="ARBA" id="ARBA00022801"/>
    </source>
</evidence>
<feature type="compositionally biased region" description="Polar residues" evidence="13">
    <location>
        <begin position="583"/>
        <end position="593"/>
    </location>
</feature>
<keyword evidence="8" id="KW-0788">Thiol protease</keyword>
<dbReference type="GO" id="GO:0004197">
    <property type="term" value="F:cysteine-type endopeptidase activity"/>
    <property type="evidence" value="ECO:0007669"/>
    <property type="project" value="TreeGrafter"/>
</dbReference>
<feature type="compositionally biased region" description="Basic and acidic residues" evidence="13">
    <location>
        <begin position="1317"/>
        <end position="1333"/>
    </location>
</feature>
<reference evidence="15 16" key="1">
    <citation type="journal article" date="2024" name="J Genomics">
        <title>Draft genome sequencing and assembly of Favolaschia claudopus CIRM-BRFM 2984 isolated from oak limbs.</title>
        <authorList>
            <person name="Navarro D."/>
            <person name="Drula E."/>
            <person name="Chaduli D."/>
            <person name="Cazenave R."/>
            <person name="Ahrendt S."/>
            <person name="Wang J."/>
            <person name="Lipzen A."/>
            <person name="Daum C."/>
            <person name="Barry K."/>
            <person name="Grigoriev I.V."/>
            <person name="Favel A."/>
            <person name="Rosso M.N."/>
            <person name="Martin F."/>
        </authorList>
    </citation>
    <scope>NUCLEOTIDE SEQUENCE [LARGE SCALE GENOMIC DNA]</scope>
    <source>
        <strain evidence="15 16">CIRM-BRFM 2984</strain>
    </source>
</reference>
<dbReference type="GO" id="GO:0000045">
    <property type="term" value="P:autophagosome assembly"/>
    <property type="evidence" value="ECO:0007669"/>
    <property type="project" value="TreeGrafter"/>
</dbReference>
<evidence type="ECO:0000256" key="4">
    <source>
        <dbReference type="ARBA" id="ARBA00022448"/>
    </source>
</evidence>
<keyword evidence="16" id="KW-1185">Reference proteome</keyword>
<evidence type="ECO:0000256" key="13">
    <source>
        <dbReference type="SAM" id="MobiDB-lite"/>
    </source>
</evidence>
<dbReference type="Pfam" id="PF03416">
    <property type="entry name" value="Peptidase_C54"/>
    <property type="match status" value="1"/>
</dbReference>
<dbReference type="EMBL" id="JAWWNJ010000161">
    <property type="protein sequence ID" value="KAK6978243.1"/>
    <property type="molecule type" value="Genomic_DNA"/>
</dbReference>
<dbReference type="GO" id="GO:0034727">
    <property type="term" value="P:piecemeal microautophagy of the nucleus"/>
    <property type="evidence" value="ECO:0007669"/>
    <property type="project" value="TreeGrafter"/>
</dbReference>
<dbReference type="GO" id="GO:0016485">
    <property type="term" value="P:protein processing"/>
    <property type="evidence" value="ECO:0007669"/>
    <property type="project" value="TreeGrafter"/>
</dbReference>
<feature type="compositionally biased region" description="Low complexity" evidence="13">
    <location>
        <begin position="1193"/>
        <end position="1213"/>
    </location>
</feature>
<feature type="compositionally biased region" description="Low complexity" evidence="13">
    <location>
        <begin position="289"/>
        <end position="316"/>
    </location>
</feature>
<keyword evidence="6" id="KW-0645">Protease</keyword>
<feature type="compositionally biased region" description="Basic and acidic residues" evidence="13">
    <location>
        <begin position="489"/>
        <end position="522"/>
    </location>
</feature>
<comment type="subcellular location">
    <subcellularLocation>
        <location evidence="2">Cytoplasm</location>
    </subcellularLocation>
    <subcellularLocation>
        <location evidence="1">Preautophagosomal structure</location>
    </subcellularLocation>
</comment>
<evidence type="ECO:0000259" key="14">
    <source>
        <dbReference type="Pfam" id="PF03416"/>
    </source>
</evidence>
<evidence type="ECO:0000313" key="15">
    <source>
        <dbReference type="EMBL" id="KAK6978243.1"/>
    </source>
</evidence>
<feature type="region of interest" description="Disordered" evidence="13">
    <location>
        <begin position="376"/>
        <end position="426"/>
    </location>
</feature>
<sequence length="1431" mass="150348">MAQQRKHVSRRPLVNAVRRWWRRLRIARNLYRHPHRHRRIGLHDDIDLEEYIALTGETTTRTAMPPSTGNTSSNGGTGTTKSRIVASSRQSSSSASTSAAGTVKASPTPTPTPSALSSSSPPPTSPTLSTSSSTSSSKLPRFLQSPITINRDRSKSLSIDRPGSAASSSSSSVAHGALSSSTHSTSGRRSATRFLGLGRDKDREKERERQRIREAERREPSAEELLLAMEEEDEIGGERDGEDGDGGDVASPTSSEFSASHQPHPPPPTSYPYGTARPRPRTRSERHFSSSTNSSSSHDATAHSTPVPIPSSSSSSNTHNMQLLAPRSPSRLAGDGALTTRLSGWFAHLAGGSTSDLSIAATISGSLANVGGAAGVLGRSRSSQPSSSSSSHPHSSSSSSHPHSGGGGKKDEKVGSPKTKVGGGGGLLDKAVRYLLDGDAVPDRSAEEIWVCGVRVEGWGVGDEERVAGGASGGHASGGHANDKNAGTETERHAAGVGGEKEKDKRGEKGEKRDTKEKDKEKEKKHHHLHLGHHGHGAKADAGTTTEKKKRSASGRPSTAGGGSASSALASSSPMPPASASAFVTSHPPSSAVSRVHDVDAPSFSAMSPSTFSTSPSTSSYLLDFTTPDPGPWPAAFFALFYAHVWCTYRAGFEPIRDLEGVGALGPPLLGVGYSSPYGLDASTSMSGGGSASGSAAPSTILDVSTTSINTSTTSSSTKKKWWPLGGTKGWTSDTGWGCMLRTSQSLLAVALGRVGEPPLQPTTPPPFPPPNRTAHAHHARLVSWFLDAPAAPFGVHRMALAGKAAGKDVGMWFGPAAAASAVRMLVDGFPACGLGVSVGIDGTMYQTDVFAASHSPLPLHPSSVPSSASGSISSSRSSSSGHGHGLTTKQKERRWGDRPVLLLLGMRLGLDGVNPVYYETIKRLYTFPQSVGIAGGRPSSSYYFIGVQGDGLFYLDPHHSRPSVPLKPFVGEPPLQHGHAHHDHGRRSLSPEAAAYARGGSTSPDSSQHGHGHSFARGGSMSPDSAYGSFASARGGSLSPDFGTSGSGSGRGQTPMTEDELVIVRSPAEHDEHEDKEGACAGRAPAGGRMSDAEEAYWVRAYSAAELQTFHCEKVRKMPLSGLDPSMLLGFVVRDEAEWVDLRRRVKELPRTIFAIQDEPPTWPGVEDDDDMGLESISDPEEVEGEDDGDISTTSHAPSSSVSSPPSSTFSHTHSHHDSKSTIHSASTSSSRSEEVDTEEDPVAPITPLPNARFDLGDGAPAREKGKTVGEVYAELEDEEAGDDEFVDAGGEVDIEDDWIDPVVPSPVPAPAVKKSSKDKDREREKDKDRTKTKSKSKNKSSGSGSSKKTQPVPVPSVHYPFPVSSGEASGPPSPRERERERERMITVSPRATGAAATGAGAGGQRMHTARARDGGRTQSGGVRGILTED</sequence>
<feature type="compositionally biased region" description="Low complexity" evidence="13">
    <location>
        <begin position="126"/>
        <end position="137"/>
    </location>
</feature>
<dbReference type="GO" id="GO:0000423">
    <property type="term" value="P:mitophagy"/>
    <property type="evidence" value="ECO:0007669"/>
    <property type="project" value="TreeGrafter"/>
</dbReference>
<evidence type="ECO:0000256" key="3">
    <source>
        <dbReference type="ARBA" id="ARBA00010958"/>
    </source>
</evidence>
<feature type="compositionally biased region" description="Acidic residues" evidence="13">
    <location>
        <begin position="229"/>
        <end position="246"/>
    </location>
</feature>
<feature type="compositionally biased region" description="Low complexity" evidence="13">
    <location>
        <begin position="554"/>
        <end position="582"/>
    </location>
</feature>
<feature type="compositionally biased region" description="Low complexity" evidence="13">
    <location>
        <begin position="862"/>
        <end position="882"/>
    </location>
</feature>
<proteinExistence type="inferred from homology"/>
<keyword evidence="10" id="KW-0072">Autophagy</keyword>
<evidence type="ECO:0000256" key="8">
    <source>
        <dbReference type="ARBA" id="ARBA00022807"/>
    </source>
</evidence>
<evidence type="ECO:0000256" key="2">
    <source>
        <dbReference type="ARBA" id="ARBA00004496"/>
    </source>
</evidence>
<feature type="compositionally biased region" description="Basic residues" evidence="13">
    <location>
        <begin position="523"/>
        <end position="537"/>
    </location>
</feature>
<keyword evidence="9" id="KW-0653">Protein transport</keyword>
<feature type="compositionally biased region" description="Acidic residues" evidence="13">
    <location>
        <begin position="1167"/>
        <end position="1191"/>
    </location>
</feature>
<feature type="compositionally biased region" description="Polar residues" evidence="13">
    <location>
        <begin position="1001"/>
        <end position="1010"/>
    </location>
</feature>
<gene>
    <name evidence="15" type="ORF">R3P38DRAFT_3294546</name>
</gene>
<dbReference type="InterPro" id="IPR038765">
    <property type="entry name" value="Papain-like_cys_pep_sf"/>
</dbReference>
<feature type="region of interest" description="Disordered" evidence="13">
    <location>
        <begin position="1159"/>
        <end position="1431"/>
    </location>
</feature>
<feature type="compositionally biased region" description="Low complexity" evidence="13">
    <location>
        <begin position="1080"/>
        <end position="1089"/>
    </location>
</feature>
<evidence type="ECO:0000256" key="5">
    <source>
        <dbReference type="ARBA" id="ARBA00022490"/>
    </source>
</evidence>
<keyword evidence="7" id="KW-0378">Hydrolase</keyword>
<feature type="compositionally biased region" description="Basic and acidic residues" evidence="13">
    <location>
        <begin position="198"/>
        <end position="221"/>
    </location>
</feature>
<feature type="compositionally biased region" description="Acidic residues" evidence="13">
    <location>
        <begin position="1275"/>
        <end position="1301"/>
    </location>
</feature>
<accession>A0AAV9ZD43</accession>
<dbReference type="InterPro" id="IPR046792">
    <property type="entry name" value="Peptidase_C54_cat"/>
</dbReference>
<feature type="region of interest" description="Disordered" evidence="13">
    <location>
        <begin position="862"/>
        <end position="893"/>
    </location>
</feature>
<feature type="compositionally biased region" description="Low complexity" evidence="13">
    <location>
        <begin position="67"/>
        <end position="119"/>
    </location>
</feature>
<keyword evidence="5" id="KW-0963">Cytoplasm</keyword>
<feature type="domain" description="Peptidase C54 catalytic" evidence="14">
    <location>
        <begin position="636"/>
        <end position="1145"/>
    </location>
</feature>
<evidence type="ECO:0000256" key="12">
    <source>
        <dbReference type="ARBA" id="ARBA00030240"/>
    </source>
</evidence>
<feature type="compositionally biased region" description="Low complexity" evidence="13">
    <location>
        <begin position="1341"/>
        <end position="1351"/>
    </location>
</feature>
<feature type="region of interest" description="Disordered" evidence="13">
    <location>
        <begin position="969"/>
        <end position="1089"/>
    </location>
</feature>